<reference evidence="2 3" key="1">
    <citation type="submission" date="2019-07" db="EMBL/GenBank/DDBJ databases">
        <title>Whole genome shotgun sequence of Cellulomonas xylanilytica NBRC 101102.</title>
        <authorList>
            <person name="Hosoyama A."/>
            <person name="Uohara A."/>
            <person name="Ohji S."/>
            <person name="Ichikawa N."/>
        </authorList>
    </citation>
    <scope>NUCLEOTIDE SEQUENCE [LARGE SCALE GENOMIC DNA]</scope>
    <source>
        <strain evidence="2 3">NBRC 101102</strain>
    </source>
</reference>
<sequence length="157" mass="17256">MRVWGGLLAAGAVLVLSSCSLFDRDGTDQVSVFDVEVGDCFTAPKEITTTFTSLDRVECDVPHEQEAYALATYTEPGTETTPDTFPGEAALKSFADGACAQEYADYVGVDYRDSELFFTYLLPSPRSWEQDEDRTTLCFVTTTDGAQLTRSVQGTEW</sequence>
<protein>
    <recommendedName>
        <fullName evidence="1">Septum formation-related domain-containing protein</fullName>
    </recommendedName>
</protein>
<evidence type="ECO:0000313" key="3">
    <source>
        <dbReference type="Proteomes" id="UP000321118"/>
    </source>
</evidence>
<evidence type="ECO:0000259" key="1">
    <source>
        <dbReference type="Pfam" id="PF13845"/>
    </source>
</evidence>
<accession>A0A510V698</accession>
<comment type="caution">
    <text evidence="2">The sequence shown here is derived from an EMBL/GenBank/DDBJ whole genome shotgun (WGS) entry which is preliminary data.</text>
</comment>
<dbReference type="OrthoDB" id="3628931at2"/>
<organism evidence="2 3">
    <name type="scientific">Cellulomonas xylanilytica</name>
    <dbReference type="NCBI Taxonomy" id="233583"/>
    <lineage>
        <taxon>Bacteria</taxon>
        <taxon>Bacillati</taxon>
        <taxon>Actinomycetota</taxon>
        <taxon>Actinomycetes</taxon>
        <taxon>Micrococcales</taxon>
        <taxon>Cellulomonadaceae</taxon>
        <taxon>Cellulomonas</taxon>
    </lineage>
</organism>
<proteinExistence type="predicted"/>
<dbReference type="AlphaFoldDB" id="A0A510V698"/>
<dbReference type="EMBL" id="BJUB01000005">
    <property type="protein sequence ID" value="GEK21461.1"/>
    <property type="molecule type" value="Genomic_DNA"/>
</dbReference>
<dbReference type="Proteomes" id="UP000321118">
    <property type="component" value="Unassembled WGS sequence"/>
</dbReference>
<dbReference type="Pfam" id="PF13845">
    <property type="entry name" value="Septum_form"/>
    <property type="match status" value="1"/>
</dbReference>
<dbReference type="PROSITE" id="PS51257">
    <property type="entry name" value="PROKAR_LIPOPROTEIN"/>
    <property type="match status" value="1"/>
</dbReference>
<dbReference type="InterPro" id="IPR026004">
    <property type="entry name" value="Septum_form"/>
</dbReference>
<gene>
    <name evidence="2" type="ORF">CXY01_19810</name>
</gene>
<dbReference type="RefSeq" id="WP_146927254.1">
    <property type="nucleotide sequence ID" value="NZ_BJUB01000005.1"/>
</dbReference>
<evidence type="ECO:0000313" key="2">
    <source>
        <dbReference type="EMBL" id="GEK21461.1"/>
    </source>
</evidence>
<name>A0A510V698_9CELL</name>
<feature type="domain" description="Septum formation-related" evidence="1">
    <location>
        <begin position="38"/>
        <end position="148"/>
    </location>
</feature>
<keyword evidence="3" id="KW-1185">Reference proteome</keyword>